<evidence type="ECO:0000256" key="15">
    <source>
        <dbReference type="ARBA" id="ARBA00022741"/>
    </source>
</evidence>
<dbReference type="PANTHER" id="PTHR46716">
    <property type="entry name" value="MITOGEN-ACTIVATED PROTEIN KINASE KINASE KINASE 7"/>
    <property type="match status" value="1"/>
</dbReference>
<comment type="cofactor">
    <cofactor evidence="1">
        <name>Mg(2+)</name>
        <dbReference type="ChEBI" id="CHEBI:18420"/>
    </cofactor>
</comment>
<evidence type="ECO:0000256" key="23">
    <source>
        <dbReference type="ARBA" id="ARBA00023163"/>
    </source>
</evidence>
<dbReference type="SUPFAM" id="SSF56112">
    <property type="entry name" value="Protein kinase-like (PK-like)"/>
    <property type="match status" value="1"/>
</dbReference>
<proteinExistence type="inferred from homology"/>
<evidence type="ECO:0000256" key="24">
    <source>
        <dbReference type="ARBA" id="ARBA00047559"/>
    </source>
</evidence>
<evidence type="ECO:0000256" key="27">
    <source>
        <dbReference type="RuleBase" id="RU000304"/>
    </source>
</evidence>
<evidence type="ECO:0000256" key="20">
    <source>
        <dbReference type="ARBA" id="ARBA00023015"/>
    </source>
</evidence>
<dbReference type="PANTHER" id="PTHR46716:SF1">
    <property type="entry name" value="MITOGEN-ACTIVATED PROTEIN KINASE KINASE KINASE 7"/>
    <property type="match status" value="1"/>
</dbReference>
<comment type="catalytic activity">
    <reaction evidence="24">
        <text>L-threonyl-[protein] + ATP = O-phospho-L-threonyl-[protein] + ADP + H(+)</text>
        <dbReference type="Rhea" id="RHEA:46608"/>
        <dbReference type="Rhea" id="RHEA-COMP:11060"/>
        <dbReference type="Rhea" id="RHEA-COMP:11605"/>
        <dbReference type="ChEBI" id="CHEBI:15378"/>
        <dbReference type="ChEBI" id="CHEBI:30013"/>
        <dbReference type="ChEBI" id="CHEBI:30616"/>
        <dbReference type="ChEBI" id="CHEBI:61977"/>
        <dbReference type="ChEBI" id="CHEBI:456216"/>
        <dbReference type="EC" id="2.7.11.25"/>
    </reaction>
</comment>
<evidence type="ECO:0000256" key="13">
    <source>
        <dbReference type="ARBA" id="ARBA00022703"/>
    </source>
</evidence>
<evidence type="ECO:0000256" key="12">
    <source>
        <dbReference type="ARBA" id="ARBA00022679"/>
    </source>
</evidence>
<evidence type="ECO:0000256" key="9">
    <source>
        <dbReference type="ARBA" id="ARBA00022499"/>
    </source>
</evidence>
<evidence type="ECO:0000256" key="6">
    <source>
        <dbReference type="ARBA" id="ARBA00017660"/>
    </source>
</evidence>
<reference evidence="29" key="1">
    <citation type="submission" date="2021-05" db="EMBL/GenBank/DDBJ databases">
        <authorList>
            <person name="Alioto T."/>
            <person name="Alioto T."/>
            <person name="Gomez Garrido J."/>
        </authorList>
    </citation>
    <scope>NUCLEOTIDE SEQUENCE</scope>
</reference>
<keyword evidence="23" id="KW-0804">Transcription</keyword>
<dbReference type="GO" id="GO:0005524">
    <property type="term" value="F:ATP binding"/>
    <property type="evidence" value="ECO:0007669"/>
    <property type="project" value="UniProtKB-UniRule"/>
</dbReference>
<keyword evidence="14" id="KW-0479">Metal-binding</keyword>
<keyword evidence="20" id="KW-0805">Transcription regulation</keyword>
<evidence type="ECO:0000256" key="19">
    <source>
        <dbReference type="ARBA" id="ARBA00022843"/>
    </source>
</evidence>
<keyword evidence="17 26" id="KW-0067">ATP-binding</keyword>
<dbReference type="GO" id="GO:0004709">
    <property type="term" value="F:MAP kinase kinase kinase activity"/>
    <property type="evidence" value="ECO:0007669"/>
    <property type="project" value="UniProtKB-EC"/>
</dbReference>
<keyword evidence="11" id="KW-0597">Phosphoprotein</keyword>
<evidence type="ECO:0000256" key="21">
    <source>
        <dbReference type="ARBA" id="ARBA00023016"/>
    </source>
</evidence>
<dbReference type="GO" id="GO:0009893">
    <property type="term" value="P:positive regulation of metabolic process"/>
    <property type="evidence" value="ECO:0007669"/>
    <property type="project" value="UniProtKB-ARBA"/>
</dbReference>
<keyword evidence="15 26" id="KW-0547">Nucleotide-binding</keyword>
<dbReference type="Gene3D" id="1.10.510.10">
    <property type="entry name" value="Transferase(Phosphotransferase) domain 1"/>
    <property type="match status" value="1"/>
</dbReference>
<keyword evidence="10 27" id="KW-0723">Serine/threonine-protein kinase</keyword>
<keyword evidence="12" id="KW-0808">Transferase</keyword>
<feature type="domain" description="Protein kinase" evidence="28">
    <location>
        <begin position="23"/>
        <end position="279"/>
    </location>
</feature>
<keyword evidence="16 29" id="KW-0418">Kinase</keyword>
<evidence type="ECO:0000256" key="5">
    <source>
        <dbReference type="ARBA" id="ARBA00012406"/>
    </source>
</evidence>
<dbReference type="FunFam" id="3.30.200.20:FF:000152">
    <property type="entry name" value="Mitogen-activated protein kinase kinase kinase 7"/>
    <property type="match status" value="1"/>
</dbReference>
<dbReference type="PROSITE" id="PS00108">
    <property type="entry name" value="PROTEIN_KINASE_ST"/>
    <property type="match status" value="1"/>
</dbReference>
<dbReference type="GO" id="GO:0005886">
    <property type="term" value="C:plasma membrane"/>
    <property type="evidence" value="ECO:0007669"/>
    <property type="project" value="UniProtKB-SubCell"/>
</dbReference>
<evidence type="ECO:0000256" key="17">
    <source>
        <dbReference type="ARBA" id="ARBA00022840"/>
    </source>
</evidence>
<organism evidence="29">
    <name type="scientific">Cacopsylla melanoneura</name>
    <dbReference type="NCBI Taxonomy" id="428564"/>
    <lineage>
        <taxon>Eukaryota</taxon>
        <taxon>Metazoa</taxon>
        <taxon>Ecdysozoa</taxon>
        <taxon>Arthropoda</taxon>
        <taxon>Hexapoda</taxon>
        <taxon>Insecta</taxon>
        <taxon>Pterygota</taxon>
        <taxon>Neoptera</taxon>
        <taxon>Paraneoptera</taxon>
        <taxon>Hemiptera</taxon>
        <taxon>Sternorrhyncha</taxon>
        <taxon>Psylloidea</taxon>
        <taxon>Psyllidae</taxon>
        <taxon>Psyllinae</taxon>
        <taxon>Cacopsylla</taxon>
    </lineage>
</organism>
<dbReference type="GO" id="GO:0046872">
    <property type="term" value="F:metal ion binding"/>
    <property type="evidence" value="ECO:0007669"/>
    <property type="project" value="UniProtKB-KW"/>
</dbReference>
<dbReference type="InterPro" id="IPR001245">
    <property type="entry name" value="Ser-Thr/Tyr_kinase_cat_dom"/>
</dbReference>
<dbReference type="GO" id="GO:0019901">
    <property type="term" value="F:protein kinase binding"/>
    <property type="evidence" value="ECO:0007669"/>
    <property type="project" value="UniProtKB-ARBA"/>
</dbReference>
<dbReference type="FunFam" id="1.10.510.10:FF:000143">
    <property type="entry name" value="Mitogen-activated protein kinase kinase kinase 7"/>
    <property type="match status" value="1"/>
</dbReference>
<dbReference type="Gene3D" id="3.30.200.20">
    <property type="entry name" value="Phosphorylase Kinase, domain 1"/>
    <property type="match status" value="1"/>
</dbReference>
<feature type="binding site" evidence="26">
    <location>
        <position position="50"/>
    </location>
    <ligand>
        <name>ATP</name>
        <dbReference type="ChEBI" id="CHEBI:30616"/>
    </ligand>
</feature>
<dbReference type="GO" id="GO:0006950">
    <property type="term" value="P:response to stress"/>
    <property type="evidence" value="ECO:0007669"/>
    <property type="project" value="UniProtKB-ARBA"/>
</dbReference>
<evidence type="ECO:0000256" key="8">
    <source>
        <dbReference type="ARBA" id="ARBA00022490"/>
    </source>
</evidence>
<dbReference type="GO" id="GO:0007254">
    <property type="term" value="P:JNK cascade"/>
    <property type="evidence" value="ECO:0007669"/>
    <property type="project" value="TreeGrafter"/>
</dbReference>
<keyword evidence="18" id="KW-0460">Magnesium</keyword>
<evidence type="ECO:0000256" key="18">
    <source>
        <dbReference type="ARBA" id="ARBA00022842"/>
    </source>
</evidence>
<evidence type="ECO:0000256" key="26">
    <source>
        <dbReference type="PROSITE-ProRule" id="PRU10141"/>
    </source>
</evidence>
<dbReference type="SMART" id="SM00220">
    <property type="entry name" value="S_TKc"/>
    <property type="match status" value="1"/>
</dbReference>
<dbReference type="InterPro" id="IPR000719">
    <property type="entry name" value="Prot_kinase_dom"/>
</dbReference>
<evidence type="ECO:0000256" key="16">
    <source>
        <dbReference type="ARBA" id="ARBA00022777"/>
    </source>
</evidence>
<protein>
    <recommendedName>
        <fullName evidence="6">Mitogen-activated protein kinase kinase kinase 7</fullName>
        <ecNumber evidence="5">2.7.11.25</ecNumber>
    </recommendedName>
</protein>
<dbReference type="InterPro" id="IPR008271">
    <property type="entry name" value="Ser/Thr_kinase_AS"/>
</dbReference>
<keyword evidence="19" id="KW-0832">Ubl conjugation</keyword>
<evidence type="ECO:0000256" key="4">
    <source>
        <dbReference type="ARBA" id="ARBA00006529"/>
    </source>
</evidence>
<accession>A0A8D9C0I6</accession>
<evidence type="ECO:0000256" key="11">
    <source>
        <dbReference type="ARBA" id="ARBA00022553"/>
    </source>
</evidence>
<evidence type="ECO:0000256" key="14">
    <source>
        <dbReference type="ARBA" id="ARBA00022723"/>
    </source>
</evidence>
<evidence type="ECO:0000259" key="28">
    <source>
        <dbReference type="PROSITE" id="PS50011"/>
    </source>
</evidence>
<dbReference type="GO" id="GO:0043123">
    <property type="term" value="P:positive regulation of canonical NF-kappaB signal transduction"/>
    <property type="evidence" value="ECO:0007669"/>
    <property type="project" value="UniProtKB-ARBA"/>
</dbReference>
<comment type="catalytic activity">
    <reaction evidence="25">
        <text>L-seryl-[protein] + ATP = O-phospho-L-seryl-[protein] + ADP + H(+)</text>
        <dbReference type="Rhea" id="RHEA:17989"/>
        <dbReference type="Rhea" id="RHEA-COMP:9863"/>
        <dbReference type="Rhea" id="RHEA-COMP:11604"/>
        <dbReference type="ChEBI" id="CHEBI:15378"/>
        <dbReference type="ChEBI" id="CHEBI:29999"/>
        <dbReference type="ChEBI" id="CHEBI:30616"/>
        <dbReference type="ChEBI" id="CHEBI:83421"/>
        <dbReference type="ChEBI" id="CHEBI:456216"/>
        <dbReference type="EC" id="2.7.11.25"/>
    </reaction>
</comment>
<evidence type="ECO:0000256" key="2">
    <source>
        <dbReference type="ARBA" id="ARBA00004413"/>
    </source>
</evidence>
<name>A0A8D9C0I6_9HEMI</name>
<evidence type="ECO:0000313" key="29">
    <source>
        <dbReference type="EMBL" id="CAG6792322.1"/>
    </source>
</evidence>
<evidence type="ECO:0000256" key="7">
    <source>
        <dbReference type="ARBA" id="ARBA00022475"/>
    </source>
</evidence>
<dbReference type="EC" id="2.7.11.25" evidence="5"/>
<keyword evidence="13" id="KW-0053">Apoptosis</keyword>
<dbReference type="AlphaFoldDB" id="A0A8D9C0I6"/>
<comment type="similarity">
    <text evidence="4">Belongs to the protein kinase superfamily. STE Ser/Thr protein kinase family. MAP kinase kinase kinase subfamily.</text>
</comment>
<dbReference type="EMBL" id="HBUF01680967">
    <property type="protein sequence ID" value="CAG6792322.1"/>
    <property type="molecule type" value="Transcribed_RNA"/>
</dbReference>
<dbReference type="EMBL" id="HBUF01680968">
    <property type="protein sequence ID" value="CAG6792323.1"/>
    <property type="molecule type" value="Transcribed_RNA"/>
</dbReference>
<dbReference type="InterPro" id="IPR011009">
    <property type="entry name" value="Kinase-like_dom_sf"/>
</dbReference>
<dbReference type="CDD" id="cd14058">
    <property type="entry name" value="STKc_TAK1"/>
    <property type="match status" value="1"/>
</dbReference>
<dbReference type="GO" id="GO:0043410">
    <property type="term" value="P:positive regulation of MAPK cascade"/>
    <property type="evidence" value="ECO:0007669"/>
    <property type="project" value="UniProtKB-ARBA"/>
</dbReference>
<dbReference type="GO" id="GO:0006955">
    <property type="term" value="P:immune response"/>
    <property type="evidence" value="ECO:0007669"/>
    <property type="project" value="TreeGrafter"/>
</dbReference>
<keyword evidence="7" id="KW-1003">Cell membrane</keyword>
<dbReference type="PROSITE" id="PS50011">
    <property type="entry name" value="PROTEIN_KINASE_DOM"/>
    <property type="match status" value="1"/>
</dbReference>
<dbReference type="GO" id="GO:0006915">
    <property type="term" value="P:apoptotic process"/>
    <property type="evidence" value="ECO:0007669"/>
    <property type="project" value="UniProtKB-KW"/>
</dbReference>
<dbReference type="PROSITE" id="PS00107">
    <property type="entry name" value="PROTEIN_KINASE_ATP"/>
    <property type="match status" value="1"/>
</dbReference>
<keyword evidence="22" id="KW-0472">Membrane</keyword>
<dbReference type="PRINTS" id="PR00109">
    <property type="entry name" value="TYRKINASE"/>
</dbReference>
<evidence type="ECO:0000256" key="1">
    <source>
        <dbReference type="ARBA" id="ARBA00001946"/>
    </source>
</evidence>
<comment type="subcellular location">
    <subcellularLocation>
        <location evidence="2">Cell membrane</location>
        <topology evidence="2">Peripheral membrane protein</topology>
        <orientation evidence="2">Cytoplasmic side</orientation>
    </subcellularLocation>
    <subcellularLocation>
        <location evidence="3">Cytoplasm</location>
    </subcellularLocation>
</comment>
<dbReference type="Pfam" id="PF07714">
    <property type="entry name" value="PK_Tyr_Ser-Thr"/>
    <property type="match status" value="1"/>
</dbReference>
<dbReference type="InterPro" id="IPR017441">
    <property type="entry name" value="Protein_kinase_ATP_BS"/>
</dbReference>
<keyword evidence="9" id="KW-1017">Isopeptide bond</keyword>
<sequence>MASKDNASSVAQNFVEEIDYDEIEKIEIVGKGSFGVVWKGRWQDRDVAVKHIETEAERKAFAVEVRQLSRVSHPNIVKLYGACTVDKVCLVMEYAEGGSLFNVLHNKPAPTYSAGHAMSWVLQCAEGVAYLHNIKPKPLIHRDLKPPNLLLVQGGTKLKICDFGTVCDQKTYMTNNKGSAAWMAPEVFEGSKYTEKCDIFSWGIILWEVLSRRRPYNEPVYGSAYRIMWAIHKGKRPRLLEDCPKPIEQLMTSCWSADPLVRPSMDEVVRVMSILMQYFSGYDEPLQLFSEEEYGSEDNEEDYEGTLEDNENTLADDRYAESLRSAPPTNLNLNGGVDPNMIQPLTISVENESHSPTRILNNMNVKKNIWFPIPDDSITKHSLDEEEESGDDGIFFRRKIGK</sequence>
<evidence type="ECO:0000256" key="22">
    <source>
        <dbReference type="ARBA" id="ARBA00023136"/>
    </source>
</evidence>
<evidence type="ECO:0000256" key="3">
    <source>
        <dbReference type="ARBA" id="ARBA00004496"/>
    </source>
</evidence>
<keyword evidence="21" id="KW-0346">Stress response</keyword>
<evidence type="ECO:0000256" key="10">
    <source>
        <dbReference type="ARBA" id="ARBA00022527"/>
    </source>
</evidence>
<evidence type="ECO:0000256" key="25">
    <source>
        <dbReference type="ARBA" id="ARBA00048329"/>
    </source>
</evidence>
<keyword evidence="8" id="KW-0963">Cytoplasm</keyword>
<dbReference type="GO" id="GO:0005737">
    <property type="term" value="C:cytoplasm"/>
    <property type="evidence" value="ECO:0007669"/>
    <property type="project" value="UniProtKB-SubCell"/>
</dbReference>
<dbReference type="GO" id="GO:0071560">
    <property type="term" value="P:cellular response to transforming growth factor beta stimulus"/>
    <property type="evidence" value="ECO:0007669"/>
    <property type="project" value="UniProtKB-ARBA"/>
</dbReference>